<feature type="transmembrane region" description="Helical" evidence="13">
    <location>
        <begin position="155"/>
        <end position="177"/>
    </location>
</feature>
<evidence type="ECO:0000256" key="7">
    <source>
        <dbReference type="ARBA" id="ARBA00022741"/>
    </source>
</evidence>
<evidence type="ECO:0000256" key="1">
    <source>
        <dbReference type="ARBA" id="ARBA00000085"/>
    </source>
</evidence>
<dbReference type="SMART" id="SM00387">
    <property type="entry name" value="HATPase_c"/>
    <property type="match status" value="1"/>
</dbReference>
<evidence type="ECO:0000256" key="9">
    <source>
        <dbReference type="ARBA" id="ARBA00022840"/>
    </source>
</evidence>
<evidence type="ECO:0000313" key="16">
    <source>
        <dbReference type="EMBL" id="MBU3078573.1"/>
    </source>
</evidence>
<evidence type="ECO:0000256" key="5">
    <source>
        <dbReference type="ARBA" id="ARBA00022679"/>
    </source>
</evidence>
<evidence type="ECO:0000256" key="8">
    <source>
        <dbReference type="ARBA" id="ARBA00022777"/>
    </source>
</evidence>
<dbReference type="CDD" id="cd06225">
    <property type="entry name" value="HAMP"/>
    <property type="match status" value="1"/>
</dbReference>
<evidence type="ECO:0000256" key="2">
    <source>
        <dbReference type="ARBA" id="ARBA00004429"/>
    </source>
</evidence>
<dbReference type="SMART" id="SM00304">
    <property type="entry name" value="HAMP"/>
    <property type="match status" value="1"/>
</dbReference>
<keyword evidence="4" id="KW-1003">Cell membrane</keyword>
<gene>
    <name evidence="16" type="ORF">KOF26_11905</name>
</gene>
<evidence type="ECO:0000259" key="15">
    <source>
        <dbReference type="PROSITE" id="PS50885"/>
    </source>
</evidence>
<dbReference type="InterPro" id="IPR005467">
    <property type="entry name" value="His_kinase_dom"/>
</dbReference>
<comment type="subcellular location">
    <subcellularLocation>
        <location evidence="2">Cell inner membrane</location>
        <topology evidence="2">Multi-pass membrane protein</topology>
    </subcellularLocation>
</comment>
<evidence type="ECO:0000256" key="13">
    <source>
        <dbReference type="SAM" id="Phobius"/>
    </source>
</evidence>
<evidence type="ECO:0000256" key="3">
    <source>
        <dbReference type="ARBA" id="ARBA00012438"/>
    </source>
</evidence>
<feature type="domain" description="Histidine kinase" evidence="14">
    <location>
        <begin position="237"/>
        <end position="435"/>
    </location>
</feature>
<keyword evidence="17" id="KW-1185">Reference proteome</keyword>
<keyword evidence="4" id="KW-0997">Cell inner membrane</keyword>
<dbReference type="PANTHER" id="PTHR44936:SF5">
    <property type="entry name" value="SENSOR HISTIDINE KINASE ENVZ"/>
    <property type="match status" value="1"/>
</dbReference>
<keyword evidence="8" id="KW-0418">Kinase</keyword>
<keyword evidence="10 13" id="KW-1133">Transmembrane helix</keyword>
<evidence type="ECO:0000256" key="6">
    <source>
        <dbReference type="ARBA" id="ARBA00022692"/>
    </source>
</evidence>
<dbReference type="InterPro" id="IPR003594">
    <property type="entry name" value="HATPase_dom"/>
</dbReference>
<dbReference type="InterPro" id="IPR003660">
    <property type="entry name" value="HAMP_dom"/>
</dbReference>
<dbReference type="EMBL" id="JAHKRT010000006">
    <property type="protein sequence ID" value="MBU3078573.1"/>
    <property type="molecule type" value="Genomic_DNA"/>
</dbReference>
<dbReference type="SMART" id="SM00388">
    <property type="entry name" value="HisKA"/>
    <property type="match status" value="1"/>
</dbReference>
<keyword evidence="7" id="KW-0547">Nucleotide-binding</keyword>
<comment type="caution">
    <text evidence="16">The sequence shown here is derived from an EMBL/GenBank/DDBJ whole genome shotgun (WGS) entry which is preliminary data.</text>
</comment>
<keyword evidence="11" id="KW-0902">Two-component regulatory system</keyword>
<dbReference type="Proteomes" id="UP000776276">
    <property type="component" value="Unassembled WGS sequence"/>
</dbReference>
<dbReference type="InterPro" id="IPR003661">
    <property type="entry name" value="HisK_dim/P_dom"/>
</dbReference>
<dbReference type="InterPro" id="IPR050980">
    <property type="entry name" value="2C_sensor_his_kinase"/>
</dbReference>
<name>A0ABS6BJU7_9SPHN</name>
<evidence type="ECO:0000256" key="12">
    <source>
        <dbReference type="ARBA" id="ARBA00023136"/>
    </source>
</evidence>
<organism evidence="16 17">
    <name type="scientific">Sphingomonas quercus</name>
    <dbReference type="NCBI Taxonomy" id="2842451"/>
    <lineage>
        <taxon>Bacteria</taxon>
        <taxon>Pseudomonadati</taxon>
        <taxon>Pseudomonadota</taxon>
        <taxon>Alphaproteobacteria</taxon>
        <taxon>Sphingomonadales</taxon>
        <taxon>Sphingomonadaceae</taxon>
        <taxon>Sphingomonas</taxon>
    </lineage>
</organism>
<dbReference type="PANTHER" id="PTHR44936">
    <property type="entry name" value="SENSOR PROTEIN CREC"/>
    <property type="match status" value="1"/>
</dbReference>
<dbReference type="Pfam" id="PF00672">
    <property type="entry name" value="HAMP"/>
    <property type="match status" value="1"/>
</dbReference>
<keyword evidence="6 13" id="KW-0812">Transmembrane</keyword>
<accession>A0ABS6BJU7</accession>
<sequence length="435" mass="47354">MLRRAPLGLLGRIFAILLLTSVIEFGVNTFLYERASEFSVREDEARRLAEHLVIAEKLLAEAPAHERPALAAQLTTGRYVVNWGLMAPASPPVTLALDEMRRQVLAWEPALARTDLRLRLDAPGKGGVVVGALKLPDQSWLRFSTVEELRTWDLALGRIVLALVPAAAMILLGGLLLRRTLQPLRALTRAADRIGRGTADPVPEGGTNDVRRLVRAFNAMQTRIHRLIAERTEALAAVGHDLKTPLARLKLRAEAVRDDGAGEALHADIDEMQAMLSSLLDYLGGEEDPEPAVKADLAVLATTLVDDAQDRGFPASYVGPEHCEMRYRPIGMKRALGNLVENALHYAGGVELSLHERGGSVILCVEDRGPGIPEAHITEVLRPFARLDPARSRNTTGLGLGLAIVSRAVEREGGRFDLLPRDGGGLTARIILARR</sequence>
<evidence type="ECO:0000256" key="11">
    <source>
        <dbReference type="ARBA" id="ARBA00023012"/>
    </source>
</evidence>
<evidence type="ECO:0000256" key="10">
    <source>
        <dbReference type="ARBA" id="ARBA00022989"/>
    </source>
</evidence>
<dbReference type="EC" id="2.7.13.3" evidence="3"/>
<keyword evidence="9" id="KW-0067">ATP-binding</keyword>
<feature type="transmembrane region" description="Helical" evidence="13">
    <location>
        <begin position="12"/>
        <end position="32"/>
    </location>
</feature>
<evidence type="ECO:0000313" key="17">
    <source>
        <dbReference type="Proteomes" id="UP000776276"/>
    </source>
</evidence>
<dbReference type="PROSITE" id="PS50885">
    <property type="entry name" value="HAMP"/>
    <property type="match status" value="1"/>
</dbReference>
<keyword evidence="12 13" id="KW-0472">Membrane</keyword>
<proteinExistence type="predicted"/>
<evidence type="ECO:0000256" key="4">
    <source>
        <dbReference type="ARBA" id="ARBA00022519"/>
    </source>
</evidence>
<dbReference type="PROSITE" id="PS50109">
    <property type="entry name" value="HIS_KIN"/>
    <property type="match status" value="1"/>
</dbReference>
<feature type="domain" description="HAMP" evidence="15">
    <location>
        <begin position="178"/>
        <end position="229"/>
    </location>
</feature>
<reference evidence="16 17" key="1">
    <citation type="submission" date="2021-06" db="EMBL/GenBank/DDBJ databases">
        <title>Sphingomonas sp. XMGL2, whole genome shotgun sequencing project.</title>
        <authorList>
            <person name="Zhao G."/>
            <person name="Shen L."/>
        </authorList>
    </citation>
    <scope>NUCLEOTIDE SEQUENCE [LARGE SCALE GENOMIC DNA]</scope>
    <source>
        <strain evidence="16 17">XMGL2</strain>
    </source>
</reference>
<dbReference type="Pfam" id="PF02518">
    <property type="entry name" value="HATPase_c"/>
    <property type="match status" value="1"/>
</dbReference>
<keyword evidence="5" id="KW-0808">Transferase</keyword>
<dbReference type="CDD" id="cd00082">
    <property type="entry name" value="HisKA"/>
    <property type="match status" value="1"/>
</dbReference>
<comment type="catalytic activity">
    <reaction evidence="1">
        <text>ATP + protein L-histidine = ADP + protein N-phospho-L-histidine.</text>
        <dbReference type="EC" id="2.7.13.3"/>
    </reaction>
</comment>
<evidence type="ECO:0000259" key="14">
    <source>
        <dbReference type="PROSITE" id="PS50109"/>
    </source>
</evidence>
<protein>
    <recommendedName>
        <fullName evidence="3">histidine kinase</fullName>
        <ecNumber evidence="3">2.7.13.3</ecNumber>
    </recommendedName>
</protein>